<dbReference type="Gene3D" id="1.25.40.10">
    <property type="entry name" value="Tetratricopeptide repeat domain"/>
    <property type="match status" value="4"/>
</dbReference>
<dbReference type="PANTHER" id="PTHR14027:SF2">
    <property type="entry name" value="RNA POLYMERASE-ASSOCIATED PROTEIN CTR9 HOMOLOG"/>
    <property type="match status" value="1"/>
</dbReference>
<organism evidence="5 6">
    <name type="scientific">Hebeloma cylindrosporum</name>
    <dbReference type="NCBI Taxonomy" id="76867"/>
    <lineage>
        <taxon>Eukaryota</taxon>
        <taxon>Fungi</taxon>
        <taxon>Dikarya</taxon>
        <taxon>Basidiomycota</taxon>
        <taxon>Agaricomycotina</taxon>
        <taxon>Agaricomycetes</taxon>
        <taxon>Agaricomycetidae</taxon>
        <taxon>Agaricales</taxon>
        <taxon>Agaricineae</taxon>
        <taxon>Hymenogastraceae</taxon>
        <taxon>Hebeloma</taxon>
    </lineage>
</organism>
<dbReference type="GO" id="GO:0006368">
    <property type="term" value="P:transcription elongation by RNA polymerase II"/>
    <property type="evidence" value="ECO:0007669"/>
    <property type="project" value="TreeGrafter"/>
</dbReference>
<feature type="repeat" description="TPR" evidence="3">
    <location>
        <begin position="336"/>
        <end position="369"/>
    </location>
</feature>
<dbReference type="Pfam" id="PF13174">
    <property type="entry name" value="TPR_6"/>
    <property type="match status" value="1"/>
</dbReference>
<keyword evidence="2 3" id="KW-0802">TPR repeat</keyword>
<dbReference type="EMBL" id="KN831772">
    <property type="protein sequence ID" value="KIM45412.1"/>
    <property type="molecule type" value="Genomic_DNA"/>
</dbReference>
<feature type="compositionally biased region" description="Basic residues" evidence="4">
    <location>
        <begin position="1010"/>
        <end position="1019"/>
    </location>
</feature>
<evidence type="ECO:0000256" key="4">
    <source>
        <dbReference type="SAM" id="MobiDB-lite"/>
    </source>
</evidence>
<dbReference type="AlphaFoldDB" id="A0A0C2YWN3"/>
<reference evidence="6" key="2">
    <citation type="submission" date="2015-01" db="EMBL/GenBank/DDBJ databases">
        <title>Evolutionary Origins and Diversification of the Mycorrhizal Mutualists.</title>
        <authorList>
            <consortium name="DOE Joint Genome Institute"/>
            <consortium name="Mycorrhizal Genomics Consortium"/>
            <person name="Kohler A."/>
            <person name="Kuo A."/>
            <person name="Nagy L.G."/>
            <person name="Floudas D."/>
            <person name="Copeland A."/>
            <person name="Barry K.W."/>
            <person name="Cichocki N."/>
            <person name="Veneault-Fourrey C."/>
            <person name="LaButti K."/>
            <person name="Lindquist E.A."/>
            <person name="Lipzen A."/>
            <person name="Lundell T."/>
            <person name="Morin E."/>
            <person name="Murat C."/>
            <person name="Riley R."/>
            <person name="Ohm R."/>
            <person name="Sun H."/>
            <person name="Tunlid A."/>
            <person name="Henrissat B."/>
            <person name="Grigoriev I.V."/>
            <person name="Hibbett D.S."/>
            <person name="Martin F."/>
        </authorList>
    </citation>
    <scope>NUCLEOTIDE SEQUENCE [LARGE SCALE GENOMIC DNA]</scope>
    <source>
        <strain evidence="6">h7</strain>
    </source>
</reference>
<proteinExistence type="predicted"/>
<sequence>MDDTSLPGRSVDIELGGQEVITIDLDNLDPNPDDVLDLLKEGQCTIFVWTKLAGEYWRRGYLEAAERIALTAIESFQANESSASLPPIYSLLANIQIAYARKAPKLILPDAQQDVMTSEKSKEEYYKDAAQYLNHGERVGLESGEGVSGTLAFLTRGIQQLATRSMDDAMRSFEGVLAEKPTNLVALLGKARILYARRNYRESLRLFQDVLRYNPNCIPDPRIGIGLCLWALDHKAKAKAAWQRSLEVNPSEWSAQLLLGLESINSSKNDQLTEAEKARSFLAGTKLIEKAFHVNNRSAAAANALCELFLRKGNHSRALKLAERTIQFADTLTILTEGYLRAGRVSHASGNITQATNFYNAAVEGQPKHIIGAVGMAQMQMLNDEMAAAIHTLDTLIQPPNPQRSLEATVMLASLRAYPRPGVSSSDVAQEKARARELFDRVSKLLELEDSRTNGAALSKVSRGIAEDIEMHAEISRLWQDENLDRMGKALREALRISQASEQPDPRLINNVGVLHHLEGNLVEAQAMYESALISATTLSSDVAEGLSTTMLYNLARVYEDEGEDALAKDAYEKLLSRHPEYVDAKIRQAHILTNLNRPNEAHELLKQALASQNSNLNLRAFYTYFLIHSNSAKNAKEFVFATLKDHDKHDVYSLCASAWIIYQQSRESRETSSKGVEERKRGFQRAAEFYEKALQLDPTCAFAAQGLAIITAEDALGTMGGAFTRTPGPDESMKRLQNSREALDIFAKVRESINDGSVYFNIGHCHYARDEFDRAIESYETASTRFYNGQNVSVLLCLCRSWYAKAMKDQSFPAMKNALKYAQAAFHIYPNDKAVLYNIAMIQQKSAELLFSINVAKRTLKDLQKVIDSATHAQKLFASLAADKSSVVPYDRDIADNRRKYGDGMLRKAEEHLANQRQFEHETQSRLEAARQRRQEEQERREELERARLEELRIEAEKLAEERRLAREQAMEWTREVRMESDEERERKAKKPKKPKAEVVASGDEAEPKKKRRGKIKKVASEQGDEDQAMFSEEEEVEKPAKKRPTKKRVVRDDDEEEAAGPRKKQFKSKEMLSDTDEEMS</sequence>
<dbReference type="GO" id="GO:0000993">
    <property type="term" value="F:RNA polymerase II complex binding"/>
    <property type="evidence" value="ECO:0007669"/>
    <property type="project" value="TreeGrafter"/>
</dbReference>
<dbReference type="GO" id="GO:0006355">
    <property type="term" value="P:regulation of DNA-templated transcription"/>
    <property type="evidence" value="ECO:0007669"/>
    <property type="project" value="InterPro"/>
</dbReference>
<dbReference type="Proteomes" id="UP000053424">
    <property type="component" value="Unassembled WGS sequence"/>
</dbReference>
<dbReference type="Pfam" id="PF13181">
    <property type="entry name" value="TPR_8"/>
    <property type="match status" value="1"/>
</dbReference>
<feature type="repeat" description="TPR" evidence="3">
    <location>
        <begin position="549"/>
        <end position="582"/>
    </location>
</feature>
<dbReference type="InterPro" id="IPR019734">
    <property type="entry name" value="TPR_rpt"/>
</dbReference>
<dbReference type="HOGENOM" id="CLU_003008_0_0_1"/>
<dbReference type="PROSITE" id="PS50005">
    <property type="entry name" value="TPR"/>
    <property type="match status" value="2"/>
</dbReference>
<feature type="region of interest" description="Disordered" evidence="4">
    <location>
        <begin position="915"/>
        <end position="935"/>
    </location>
</feature>
<keyword evidence="6" id="KW-1185">Reference proteome</keyword>
<dbReference type="STRING" id="686832.A0A0C2YWN3"/>
<keyword evidence="1" id="KW-0677">Repeat</keyword>
<protein>
    <recommendedName>
        <fullName evidence="7">RNA polymerase II-associated protein</fullName>
    </recommendedName>
</protein>
<feature type="compositionally biased region" description="Basic and acidic residues" evidence="4">
    <location>
        <begin position="977"/>
        <end position="988"/>
    </location>
</feature>
<feature type="compositionally biased region" description="Acidic residues" evidence="4">
    <location>
        <begin position="1024"/>
        <end position="1038"/>
    </location>
</feature>
<dbReference type="SMART" id="SM00028">
    <property type="entry name" value="TPR"/>
    <property type="match status" value="10"/>
</dbReference>
<dbReference type="Pfam" id="PF14559">
    <property type="entry name" value="TPR_19"/>
    <property type="match status" value="1"/>
</dbReference>
<gene>
    <name evidence="5" type="ORF">M413DRAFT_17407</name>
</gene>
<evidence type="ECO:0000313" key="5">
    <source>
        <dbReference type="EMBL" id="KIM45412.1"/>
    </source>
</evidence>
<dbReference type="SUPFAM" id="SSF48452">
    <property type="entry name" value="TPR-like"/>
    <property type="match status" value="4"/>
</dbReference>
<feature type="region of interest" description="Disordered" evidence="4">
    <location>
        <begin position="977"/>
        <end position="1082"/>
    </location>
</feature>
<evidence type="ECO:0000256" key="1">
    <source>
        <dbReference type="ARBA" id="ARBA00022737"/>
    </source>
</evidence>
<evidence type="ECO:0000256" key="3">
    <source>
        <dbReference type="PROSITE-ProRule" id="PRU00339"/>
    </source>
</evidence>
<dbReference type="PANTHER" id="PTHR14027">
    <property type="entry name" value="RNA POLYMERASE-ASSOCIATED PROTEIN CTR9"/>
    <property type="match status" value="1"/>
</dbReference>
<evidence type="ECO:0000313" key="6">
    <source>
        <dbReference type="Proteomes" id="UP000053424"/>
    </source>
</evidence>
<feature type="compositionally biased region" description="Basic residues" evidence="4">
    <location>
        <begin position="1042"/>
        <end position="1051"/>
    </location>
</feature>
<accession>A0A0C2YWN3</accession>
<dbReference type="GO" id="GO:0016593">
    <property type="term" value="C:Cdc73/Paf1 complex"/>
    <property type="evidence" value="ECO:0007669"/>
    <property type="project" value="TreeGrafter"/>
</dbReference>
<reference evidence="5 6" key="1">
    <citation type="submission" date="2014-04" db="EMBL/GenBank/DDBJ databases">
        <authorList>
            <consortium name="DOE Joint Genome Institute"/>
            <person name="Kuo A."/>
            <person name="Gay G."/>
            <person name="Dore J."/>
            <person name="Kohler A."/>
            <person name="Nagy L.G."/>
            <person name="Floudas D."/>
            <person name="Copeland A."/>
            <person name="Barry K.W."/>
            <person name="Cichocki N."/>
            <person name="Veneault-Fourrey C."/>
            <person name="LaButti K."/>
            <person name="Lindquist E.A."/>
            <person name="Lipzen A."/>
            <person name="Lundell T."/>
            <person name="Morin E."/>
            <person name="Murat C."/>
            <person name="Sun H."/>
            <person name="Tunlid A."/>
            <person name="Henrissat B."/>
            <person name="Grigoriev I.V."/>
            <person name="Hibbett D.S."/>
            <person name="Martin F."/>
            <person name="Nordberg H.P."/>
            <person name="Cantor M.N."/>
            <person name="Hua S.X."/>
        </authorList>
    </citation>
    <scope>NUCLEOTIDE SEQUENCE [LARGE SCALE GENOMIC DNA]</scope>
    <source>
        <strain evidence="6">h7</strain>
    </source>
</reference>
<dbReference type="InterPro" id="IPR011990">
    <property type="entry name" value="TPR-like_helical_dom_sf"/>
</dbReference>
<dbReference type="InterPro" id="IPR031101">
    <property type="entry name" value="Ctr9"/>
</dbReference>
<dbReference type="OrthoDB" id="343875at2759"/>
<evidence type="ECO:0000256" key="2">
    <source>
        <dbReference type="ARBA" id="ARBA00022803"/>
    </source>
</evidence>
<name>A0A0C2YWN3_HEBCY</name>
<evidence type="ECO:0008006" key="7">
    <source>
        <dbReference type="Google" id="ProtNLM"/>
    </source>
</evidence>